<sequence length="81" mass="9325">MPNWQSRSRVHANLARLPSAGKDVLTQRAWSQERCHSLVWTRTRCCLGPRKVALPSMARMTIQSRISGHGNKPKDRFQAIW</sequence>
<protein>
    <submittedName>
        <fullName evidence="1">Uncharacterized protein</fullName>
    </submittedName>
</protein>
<organism evidence="1 2">
    <name type="scientific">Ajellomyces capsulatus</name>
    <name type="common">Darling's disease fungus</name>
    <name type="synonym">Histoplasma capsulatum</name>
    <dbReference type="NCBI Taxonomy" id="5037"/>
    <lineage>
        <taxon>Eukaryota</taxon>
        <taxon>Fungi</taxon>
        <taxon>Dikarya</taxon>
        <taxon>Ascomycota</taxon>
        <taxon>Pezizomycotina</taxon>
        <taxon>Eurotiomycetes</taxon>
        <taxon>Eurotiomycetidae</taxon>
        <taxon>Onygenales</taxon>
        <taxon>Ajellomycetaceae</taxon>
        <taxon>Histoplasma</taxon>
    </lineage>
</organism>
<dbReference type="EMBL" id="JAEVHI010000001">
    <property type="protein sequence ID" value="KAG5303777.1"/>
    <property type="molecule type" value="Genomic_DNA"/>
</dbReference>
<accession>A0A8H7Z8L1</accession>
<dbReference type="AlphaFoldDB" id="A0A8H7Z8L1"/>
<reference evidence="1 2" key="1">
    <citation type="submission" date="2021-01" db="EMBL/GenBank/DDBJ databases">
        <title>Chromosome-level genome assembly of a human fungal pathogen reveals clustering of transcriptionally co-regulated genes.</title>
        <authorList>
            <person name="Voorhies M."/>
            <person name="Cohen S."/>
            <person name="Shea T.P."/>
            <person name="Petrus S."/>
            <person name="Munoz J.F."/>
            <person name="Poplawski S."/>
            <person name="Goldman W.E."/>
            <person name="Michael T."/>
            <person name="Cuomo C.A."/>
            <person name="Sil A."/>
            <person name="Beyhan S."/>
        </authorList>
    </citation>
    <scope>NUCLEOTIDE SEQUENCE [LARGE SCALE GENOMIC DNA]</scope>
    <source>
        <strain evidence="1 2">G184AR</strain>
    </source>
</reference>
<name>A0A8H7Z8L1_AJECA</name>
<gene>
    <name evidence="1" type="ORF">I7I52_01889</name>
</gene>
<evidence type="ECO:0000313" key="2">
    <source>
        <dbReference type="Proteomes" id="UP000670092"/>
    </source>
</evidence>
<comment type="caution">
    <text evidence="1">The sequence shown here is derived from an EMBL/GenBank/DDBJ whole genome shotgun (WGS) entry which is preliminary data.</text>
</comment>
<proteinExistence type="predicted"/>
<evidence type="ECO:0000313" key="1">
    <source>
        <dbReference type="EMBL" id="KAG5303777.1"/>
    </source>
</evidence>
<dbReference type="Proteomes" id="UP000670092">
    <property type="component" value="Unassembled WGS sequence"/>
</dbReference>
<dbReference type="VEuPathDB" id="FungiDB:I7I52_01889"/>